<keyword evidence="2" id="KW-1185">Reference proteome</keyword>
<dbReference type="InterPro" id="IPR054192">
    <property type="entry name" value="DUF6897"/>
</dbReference>
<evidence type="ECO:0000313" key="2">
    <source>
        <dbReference type="Proteomes" id="UP001183006"/>
    </source>
</evidence>
<dbReference type="NCBIfam" id="NF041655">
    <property type="entry name" value="MM0924_fam"/>
    <property type="match status" value="1"/>
</dbReference>
<proteinExistence type="predicted"/>
<organism evidence="1 2">
    <name type="scientific">Methanolobus mangrovi</name>
    <dbReference type="NCBI Taxonomy" id="3072977"/>
    <lineage>
        <taxon>Archaea</taxon>
        <taxon>Methanobacteriati</taxon>
        <taxon>Methanobacteriota</taxon>
        <taxon>Stenosarchaea group</taxon>
        <taxon>Methanomicrobia</taxon>
        <taxon>Methanosarcinales</taxon>
        <taxon>Methanosarcinaceae</taxon>
        <taxon>Methanolobus</taxon>
    </lineage>
</organism>
<gene>
    <name evidence="1" type="ORF">RE476_05980</name>
</gene>
<dbReference type="RefSeq" id="WP_309309481.1">
    <property type="nucleotide sequence ID" value="NZ_CP133594.1"/>
</dbReference>
<dbReference type="KEGG" id="mmav:RE476_05980"/>
<accession>A0AA51UHR7</accession>
<sequence>MTINGRMKMQSFILKNFMGKDVTVYCGGILTFRGNVKACNDGVLTLEITNQRYSHISVSKIITIQPNENADDA</sequence>
<dbReference type="GeneID" id="84229671"/>
<dbReference type="EMBL" id="CP133594">
    <property type="protein sequence ID" value="WMW23365.1"/>
    <property type="molecule type" value="Genomic_DNA"/>
</dbReference>
<reference evidence="1" key="1">
    <citation type="submission" date="2023-08" db="EMBL/GenBank/DDBJ databases">
        <title>Methanolobus mangrovi sp. nov. and Methanolobus sediminis sp. nov, two novel methylotrophic methanogens isolated from mangrove sediments in China.</title>
        <authorList>
            <person name="Zhou J."/>
        </authorList>
    </citation>
    <scope>NUCLEOTIDE SEQUENCE</scope>
    <source>
        <strain evidence="1">FTZ2</strain>
    </source>
</reference>
<evidence type="ECO:0000313" key="1">
    <source>
        <dbReference type="EMBL" id="WMW23365.1"/>
    </source>
</evidence>
<dbReference type="InterPro" id="IPR048163">
    <property type="entry name" value="MM0924_fam"/>
</dbReference>
<protein>
    <submittedName>
        <fullName evidence="1">MM0924 family protein</fullName>
    </submittedName>
</protein>
<dbReference type="AlphaFoldDB" id="A0AA51UHR7"/>
<dbReference type="Pfam" id="PF21838">
    <property type="entry name" value="DUF6897"/>
    <property type="match status" value="1"/>
</dbReference>
<name>A0AA51UHR7_9EURY</name>
<dbReference type="Proteomes" id="UP001183006">
    <property type="component" value="Chromosome"/>
</dbReference>